<dbReference type="GO" id="GO:0005524">
    <property type="term" value="F:ATP binding"/>
    <property type="evidence" value="ECO:0007669"/>
    <property type="project" value="UniProtKB-KW"/>
</dbReference>
<keyword evidence="3" id="KW-0347">Helicase</keyword>
<dbReference type="InterPro" id="IPR011545">
    <property type="entry name" value="DEAD/DEAH_box_helicase_dom"/>
</dbReference>
<organism evidence="7">
    <name type="scientific">viral metagenome</name>
    <dbReference type="NCBI Taxonomy" id="1070528"/>
    <lineage>
        <taxon>unclassified sequences</taxon>
        <taxon>metagenomes</taxon>
        <taxon>organismal metagenomes</taxon>
    </lineage>
</organism>
<dbReference type="InterPro" id="IPR014001">
    <property type="entry name" value="Helicase_ATP-bd"/>
</dbReference>
<dbReference type="Pfam" id="PF00270">
    <property type="entry name" value="DEAD"/>
    <property type="match status" value="1"/>
</dbReference>
<evidence type="ECO:0000256" key="3">
    <source>
        <dbReference type="ARBA" id="ARBA00022806"/>
    </source>
</evidence>
<dbReference type="SMART" id="SM00490">
    <property type="entry name" value="HELICc"/>
    <property type="match status" value="1"/>
</dbReference>
<dbReference type="InterPro" id="IPR001650">
    <property type="entry name" value="Helicase_C-like"/>
</dbReference>
<dbReference type="GO" id="GO:0016787">
    <property type="term" value="F:hydrolase activity"/>
    <property type="evidence" value="ECO:0007669"/>
    <property type="project" value="UniProtKB-KW"/>
</dbReference>
<sequence length="1256" mass="148018">MDLQDTIINKAITTFIPNLNPIHIEFLRNHIYDLTRHINSRFHLNSELKNQFTQNNNRDIVALLKSIVPYTENKNHLIKSLEDFILPTISNYSFDHTSFSLDNITSNVQLLKKTIDIVSNKLFINWINIVPMTINNYKETSAWKYSQNILDNLSIEEPFHGIHFYDIYNTLNKFLYQDVIHLKWLLYEVVFVSNTRPMLYYNLLDEYFPIQYLQIYRNLDDVPSKQTIMYKWQSLQQEANLSTEEGDKKYHFLKSILLHYSRKYNINFPERNIRLEADEDDDSIDNKDIYLNFCKDVPLSRLFEYLHDTIKEFQLTWYGKSILYTKPNWDNINISGNTYYFSYKNFYNFAKFICKRNDQDDIAHKLQDNVIANIINIIKNEDVSLNNVIRATYGTKFNNNLPALNVAINNFVRSNLLNVVFESHICHGLFSQFIPNKYLTDYKYVGDDFDIRSVTIKKALKKNIYQYENAYYYLTGKPYSELILYDKNGKRVSYFEYMLNGSSWYAYYSMDWLFQVNMYHCFLNNRLMLITGATGQGKSTQIPKLLHYGLRCFDLISIPKITSTQPRTIPTRENAVFISTEMGVPIKQYSKSIDIDVNSFDTYIQYQSQTDRSKINNNTTYIREVTDGLLFEKLLGEDKIQEQIIIIDEAHEHNRNMDLILTLMKDYMYKNPTLRLVITSATMEDDEQIYRRYYKNLSSIDVVDKRVHLAPPFEPSRYNLYDNFLLKNPKDYDEAQNLGIAKTIEITNKNKKGDILFFSVGKKDIMEIIKELNEKLPSHTIALPFFRELAPEWIKIITNISSNWDKINFDRSKLVEVINGDEVKRDNRQTYTQAVIVATNIAEASITIDSLMYVIDTGYYNHVYYDPIKRYTQLEVIPISDTSRLQRRGRVGRTSDGYIYYMYTDNSRKQVKKKYAICDDDFTIAMYKLLSKYDINTILDKSGSFYIIHPCEDTIDRNSLGMIIKGNTSKMDIFKYVAESYGLITNNIRDTTYQVILDELRNFQNENEAEMMTFSLIRTLYFAYSYKCLNEVLCILIMLRSNNFQKLIKLHLPNQSEIIQLWNLSKRFYRLLKKTPISTTIDTSSVNKYNTWVRNYMEKKGDINMWNKIPISRDEFLRLHTNTDIDDIVPEFNYDDTALIAYLKGKTNITETNILSFTRSFVRNMTYIPLKCRKLKFGSLIDIKRSDNIEENIINAFTKGFPLNKINISGSKAQNINGINYTFTKSKHNILSPYGEFLHITYNMENEPDILTQIKS</sequence>
<evidence type="ECO:0000256" key="4">
    <source>
        <dbReference type="ARBA" id="ARBA00022840"/>
    </source>
</evidence>
<dbReference type="GO" id="GO:0003723">
    <property type="term" value="F:RNA binding"/>
    <property type="evidence" value="ECO:0007669"/>
    <property type="project" value="TreeGrafter"/>
</dbReference>
<evidence type="ECO:0000256" key="2">
    <source>
        <dbReference type="ARBA" id="ARBA00022801"/>
    </source>
</evidence>
<dbReference type="PANTHER" id="PTHR18934">
    <property type="entry name" value="ATP-DEPENDENT RNA HELICASE"/>
    <property type="match status" value="1"/>
</dbReference>
<evidence type="ECO:0000259" key="6">
    <source>
        <dbReference type="PROSITE" id="PS51194"/>
    </source>
</evidence>
<dbReference type="SUPFAM" id="SSF52540">
    <property type="entry name" value="P-loop containing nucleoside triphosphate hydrolases"/>
    <property type="match status" value="1"/>
</dbReference>
<dbReference type="EMBL" id="MN740611">
    <property type="protein sequence ID" value="QHU35759.1"/>
    <property type="molecule type" value="Genomic_DNA"/>
</dbReference>
<feature type="domain" description="Helicase ATP-binding" evidence="5">
    <location>
        <begin position="519"/>
        <end position="701"/>
    </location>
</feature>
<protein>
    <recommendedName>
        <fullName evidence="8">Helicase ATP-binding domain-containing protein</fullName>
    </recommendedName>
</protein>
<dbReference type="AlphaFoldDB" id="A0A6C0LYC7"/>
<evidence type="ECO:0008006" key="8">
    <source>
        <dbReference type="Google" id="ProtNLM"/>
    </source>
</evidence>
<keyword evidence="1" id="KW-0547">Nucleotide-binding</keyword>
<evidence type="ECO:0000313" key="7">
    <source>
        <dbReference type="EMBL" id="QHU35759.1"/>
    </source>
</evidence>
<keyword evidence="2" id="KW-0378">Hydrolase</keyword>
<name>A0A6C0LYC7_9ZZZZ</name>
<evidence type="ECO:0000259" key="5">
    <source>
        <dbReference type="PROSITE" id="PS51192"/>
    </source>
</evidence>
<keyword evidence="4" id="KW-0067">ATP-binding</keyword>
<feature type="domain" description="Helicase C-terminal" evidence="6">
    <location>
        <begin position="739"/>
        <end position="934"/>
    </location>
</feature>
<reference evidence="7" key="1">
    <citation type="journal article" date="2020" name="Nature">
        <title>Giant virus diversity and host interactions through global metagenomics.</title>
        <authorList>
            <person name="Schulz F."/>
            <person name="Roux S."/>
            <person name="Paez-Espino D."/>
            <person name="Jungbluth S."/>
            <person name="Walsh D.A."/>
            <person name="Denef V.J."/>
            <person name="McMahon K.D."/>
            <person name="Konstantinidis K.T."/>
            <person name="Eloe-Fadrosh E.A."/>
            <person name="Kyrpides N.C."/>
            <person name="Woyke T."/>
        </authorList>
    </citation>
    <scope>NUCLEOTIDE SEQUENCE</scope>
    <source>
        <strain evidence="7">GVMAG-S-1035085-51</strain>
    </source>
</reference>
<accession>A0A6C0LYC7</accession>
<dbReference type="Gene3D" id="3.40.50.300">
    <property type="entry name" value="P-loop containing nucleotide triphosphate hydrolases"/>
    <property type="match status" value="2"/>
</dbReference>
<dbReference type="PROSITE" id="PS51192">
    <property type="entry name" value="HELICASE_ATP_BIND_1"/>
    <property type="match status" value="1"/>
</dbReference>
<dbReference type="PROSITE" id="PS51194">
    <property type="entry name" value="HELICASE_CTER"/>
    <property type="match status" value="1"/>
</dbReference>
<dbReference type="InterPro" id="IPR027417">
    <property type="entry name" value="P-loop_NTPase"/>
</dbReference>
<dbReference type="GO" id="GO:0004386">
    <property type="term" value="F:helicase activity"/>
    <property type="evidence" value="ECO:0007669"/>
    <property type="project" value="UniProtKB-KW"/>
</dbReference>
<evidence type="ECO:0000256" key="1">
    <source>
        <dbReference type="ARBA" id="ARBA00022741"/>
    </source>
</evidence>
<dbReference type="PANTHER" id="PTHR18934:SF91">
    <property type="entry name" value="PRE-MRNA-SPLICING FACTOR ATP-DEPENDENT RNA HELICASE PRP16"/>
    <property type="match status" value="1"/>
</dbReference>
<proteinExistence type="predicted"/>